<protein>
    <submittedName>
        <fullName evidence="7">ABC transporter permease</fullName>
    </submittedName>
</protein>
<evidence type="ECO:0000256" key="2">
    <source>
        <dbReference type="ARBA" id="ARBA00022475"/>
    </source>
</evidence>
<dbReference type="PANTHER" id="PTHR34857:SF2">
    <property type="entry name" value="SLL0384 PROTEIN"/>
    <property type="match status" value="1"/>
</dbReference>
<keyword evidence="5 6" id="KW-0472">Membrane</keyword>
<proteinExistence type="predicted"/>
<comment type="caution">
    <text evidence="7">The sequence shown here is derived from an EMBL/GenBank/DDBJ whole genome shotgun (WGS) entry which is preliminary data.</text>
</comment>
<organism evidence="7 8">
    <name type="scientific">Guptibacillus hwajinpoensis</name>
    <dbReference type="NCBI Taxonomy" id="208199"/>
    <lineage>
        <taxon>Bacteria</taxon>
        <taxon>Bacillati</taxon>
        <taxon>Bacillota</taxon>
        <taxon>Bacilli</taxon>
        <taxon>Bacillales</taxon>
        <taxon>Guptibacillaceae</taxon>
        <taxon>Guptibacillus</taxon>
    </lineage>
</organism>
<name>A0A0J6CRK0_9BACL</name>
<feature type="transmembrane region" description="Helical" evidence="6">
    <location>
        <begin position="39"/>
        <end position="56"/>
    </location>
</feature>
<keyword evidence="8" id="KW-1185">Reference proteome</keyword>
<evidence type="ECO:0000256" key="4">
    <source>
        <dbReference type="ARBA" id="ARBA00022989"/>
    </source>
</evidence>
<feature type="transmembrane region" description="Helical" evidence="6">
    <location>
        <begin position="234"/>
        <end position="251"/>
    </location>
</feature>
<evidence type="ECO:0000313" key="7">
    <source>
        <dbReference type="EMBL" id="KMM38931.1"/>
    </source>
</evidence>
<comment type="subcellular location">
    <subcellularLocation>
        <location evidence="1">Membrane</location>
        <topology evidence="1">Multi-pass membrane protein</topology>
    </subcellularLocation>
</comment>
<dbReference type="PANTHER" id="PTHR34857">
    <property type="entry name" value="SLL0384 PROTEIN"/>
    <property type="match status" value="1"/>
</dbReference>
<dbReference type="OrthoDB" id="92887at2"/>
<feature type="transmembrane region" description="Helical" evidence="6">
    <location>
        <begin position="62"/>
        <end position="83"/>
    </location>
</feature>
<evidence type="ECO:0000256" key="1">
    <source>
        <dbReference type="ARBA" id="ARBA00004141"/>
    </source>
</evidence>
<feature type="transmembrane region" description="Helical" evidence="6">
    <location>
        <begin position="15"/>
        <end position="34"/>
    </location>
</feature>
<dbReference type="EMBL" id="LELK01000001">
    <property type="protein sequence ID" value="KMM38931.1"/>
    <property type="molecule type" value="Genomic_DNA"/>
</dbReference>
<dbReference type="AlphaFoldDB" id="A0A0J6CRK0"/>
<sequence length="265" mass="31107">MQWTLNYEETWVHRLNPAFKLVFFLLLFLLLLFIHNPNIITNITVVPLLLLLFSTGHQKKVLLILMLPFLLLFFSSASSMMFFGQGSTTWWKWGLIHITEESFYRGLHIGFRALNFALLGLLFALTTRPVYLFYSLIQQLKVPPRFAYSFMAAVRILPVMLEEFQQLRAALLIRGVKKKKGYRRITQTITLYAVPLLSQSIRRAHRIAVAMEAKRFNNNKRTYYYKPTFSKFDLLFLLYTTIGFGVAFWVGDTFPYFDSTDVRQK</sequence>
<dbReference type="RefSeq" id="WP_048310100.1">
    <property type="nucleotide sequence ID" value="NZ_CP119526.1"/>
</dbReference>
<evidence type="ECO:0000313" key="8">
    <source>
        <dbReference type="Proteomes" id="UP000035996"/>
    </source>
</evidence>
<accession>A0A0J6CRK0</accession>
<dbReference type="Pfam" id="PF02361">
    <property type="entry name" value="CbiQ"/>
    <property type="match status" value="1"/>
</dbReference>
<keyword evidence="4 6" id="KW-1133">Transmembrane helix</keyword>
<keyword evidence="2" id="KW-1003">Cell membrane</keyword>
<evidence type="ECO:0000256" key="5">
    <source>
        <dbReference type="ARBA" id="ARBA00023136"/>
    </source>
</evidence>
<evidence type="ECO:0000256" key="6">
    <source>
        <dbReference type="SAM" id="Phobius"/>
    </source>
</evidence>
<evidence type="ECO:0000256" key="3">
    <source>
        <dbReference type="ARBA" id="ARBA00022692"/>
    </source>
</evidence>
<dbReference type="InterPro" id="IPR051611">
    <property type="entry name" value="ECF_transporter_component"/>
</dbReference>
<dbReference type="Proteomes" id="UP000035996">
    <property type="component" value="Unassembled WGS sequence"/>
</dbReference>
<reference evidence="7" key="1">
    <citation type="submission" date="2015-06" db="EMBL/GenBank/DDBJ databases">
        <authorList>
            <person name="Liu B."/>
            <person name="Wang J."/>
            <person name="Zhu Y."/>
            <person name="Liu G."/>
            <person name="Chen Q."/>
            <person name="Zheng C."/>
            <person name="Che J."/>
            <person name="Ge C."/>
            <person name="Shi H."/>
            <person name="Pan Z."/>
            <person name="Liu X."/>
        </authorList>
    </citation>
    <scope>NUCLEOTIDE SEQUENCE [LARGE SCALE GENOMIC DNA]</scope>
    <source>
        <strain evidence="7">DSM 16346</strain>
    </source>
</reference>
<dbReference type="InterPro" id="IPR003339">
    <property type="entry name" value="ABC/ECF_trnsptr_transmembrane"/>
</dbReference>
<dbReference type="CDD" id="cd16914">
    <property type="entry name" value="EcfT"/>
    <property type="match status" value="1"/>
</dbReference>
<gene>
    <name evidence="7" type="ORF">AB986_06675</name>
</gene>
<dbReference type="PATRIC" id="fig|157733.3.peg.3587"/>
<dbReference type="STRING" id="157733.AB986_06675"/>
<feature type="transmembrane region" description="Helical" evidence="6">
    <location>
        <begin position="113"/>
        <end position="134"/>
    </location>
</feature>
<keyword evidence="3 6" id="KW-0812">Transmembrane</keyword>
<dbReference type="GO" id="GO:0005886">
    <property type="term" value="C:plasma membrane"/>
    <property type="evidence" value="ECO:0007669"/>
    <property type="project" value="UniProtKB-ARBA"/>
</dbReference>